<dbReference type="SUPFAM" id="SSF54211">
    <property type="entry name" value="Ribosomal protein S5 domain 2-like"/>
    <property type="match status" value="1"/>
</dbReference>
<name>A0A2H0YQ40_9BACT</name>
<dbReference type="PANTHER" id="PTHR33992">
    <property type="entry name" value="RIBONUCLEASE P PROTEIN COMPONENT"/>
    <property type="match status" value="1"/>
</dbReference>
<dbReference type="Proteomes" id="UP000236845">
    <property type="component" value="Unassembled WGS sequence"/>
</dbReference>
<dbReference type="AlphaFoldDB" id="A0A2H0YQ40"/>
<reference evidence="9" key="1">
    <citation type="submission" date="2017-09" db="EMBL/GenBank/DDBJ databases">
        <title>Depth-based differentiation of microbial function through sediment-hosted aquifers and enrichment of novel symbionts in the deep terrestrial subsurface.</title>
        <authorList>
            <person name="Probst A.J."/>
            <person name="Ladd B."/>
            <person name="Jarett J.K."/>
            <person name="Geller-Mcgrath D.E."/>
            <person name="Sieber C.M.K."/>
            <person name="Emerson J.B."/>
            <person name="Anantharaman K."/>
            <person name="Thomas B.C."/>
            <person name="Malmstrom R."/>
            <person name="Stieglmeier M."/>
            <person name="Klingl A."/>
            <person name="Woyke T."/>
            <person name="Ryan C.M."/>
            <person name="Banfield J.F."/>
        </authorList>
    </citation>
    <scope>NUCLEOTIDE SEQUENCE [LARGE SCALE GENOMIC DNA]</scope>
</reference>
<comment type="catalytic activity">
    <reaction evidence="6">
        <text>Endonucleolytic cleavage of RNA, removing 5'-extranucleotides from tRNA precursor.</text>
        <dbReference type="EC" id="3.1.26.5"/>
    </reaction>
</comment>
<dbReference type="Gene3D" id="3.30.230.10">
    <property type="match status" value="1"/>
</dbReference>
<keyword evidence="3 6" id="KW-0255">Endonuclease</keyword>
<dbReference type="InterPro" id="IPR014721">
    <property type="entry name" value="Ribsml_uS5_D2-typ_fold_subgr"/>
</dbReference>
<evidence type="ECO:0000256" key="3">
    <source>
        <dbReference type="ARBA" id="ARBA00022759"/>
    </source>
</evidence>
<evidence type="ECO:0000256" key="7">
    <source>
        <dbReference type="NCBIfam" id="TIGR00188"/>
    </source>
</evidence>
<dbReference type="InterPro" id="IPR020568">
    <property type="entry name" value="Ribosomal_Su5_D2-typ_SF"/>
</dbReference>
<dbReference type="EC" id="3.1.26.5" evidence="6 7"/>
<accession>A0A2H0YQ40</accession>
<sequence>MKVLPRFQRLHQEKDIRKVLRFGQKRRDENLQLIFSPNPKPNSRACVIISKKIAKKAHERNKIRRQIQALLPKYLKSQPRPLDIIIRVNSQAEFKQKNFDNSLNRLWLNYGNFRSTRRH</sequence>
<dbReference type="GO" id="GO:0000049">
    <property type="term" value="F:tRNA binding"/>
    <property type="evidence" value="ECO:0007669"/>
    <property type="project" value="UniProtKB-UniRule"/>
</dbReference>
<comment type="similarity">
    <text evidence="6">Belongs to the RnpA family.</text>
</comment>
<keyword evidence="1 6" id="KW-0819">tRNA processing</keyword>
<comment type="subunit">
    <text evidence="6">Consists of a catalytic RNA component (M1 or rnpB) and a protein subunit.</text>
</comment>
<dbReference type="HAMAP" id="MF_00227">
    <property type="entry name" value="RNase_P"/>
    <property type="match status" value="1"/>
</dbReference>
<evidence type="ECO:0000256" key="4">
    <source>
        <dbReference type="ARBA" id="ARBA00022801"/>
    </source>
</evidence>
<evidence type="ECO:0000256" key="1">
    <source>
        <dbReference type="ARBA" id="ARBA00022694"/>
    </source>
</evidence>
<evidence type="ECO:0000256" key="5">
    <source>
        <dbReference type="ARBA" id="ARBA00022884"/>
    </source>
</evidence>
<protein>
    <recommendedName>
        <fullName evidence="6 7">Ribonuclease P protein component</fullName>
        <shortName evidence="6">RNase P protein</shortName>
        <shortName evidence="6">RNaseP protein</shortName>
        <ecNumber evidence="6 7">3.1.26.5</ecNumber>
    </recommendedName>
    <alternativeName>
        <fullName evidence="6">Protein C5</fullName>
    </alternativeName>
</protein>
<evidence type="ECO:0000313" key="9">
    <source>
        <dbReference type="Proteomes" id="UP000236845"/>
    </source>
</evidence>
<evidence type="ECO:0000313" key="8">
    <source>
        <dbReference type="EMBL" id="PIS40614.1"/>
    </source>
</evidence>
<dbReference type="GO" id="GO:0001682">
    <property type="term" value="P:tRNA 5'-leader removal"/>
    <property type="evidence" value="ECO:0007669"/>
    <property type="project" value="UniProtKB-UniRule"/>
</dbReference>
<evidence type="ECO:0000256" key="2">
    <source>
        <dbReference type="ARBA" id="ARBA00022722"/>
    </source>
</evidence>
<comment type="caution">
    <text evidence="8">The sequence shown here is derived from an EMBL/GenBank/DDBJ whole genome shotgun (WGS) entry which is preliminary data.</text>
</comment>
<dbReference type="GO" id="GO:0004526">
    <property type="term" value="F:ribonuclease P activity"/>
    <property type="evidence" value="ECO:0007669"/>
    <property type="project" value="UniProtKB-UniRule"/>
</dbReference>
<proteinExistence type="inferred from homology"/>
<dbReference type="Pfam" id="PF00825">
    <property type="entry name" value="Ribonuclease_P"/>
    <property type="match status" value="1"/>
</dbReference>
<organism evidence="8 9">
    <name type="scientific">Candidatus Kerfeldbacteria bacterium CG08_land_8_20_14_0_20_43_14</name>
    <dbReference type="NCBI Taxonomy" id="2014246"/>
    <lineage>
        <taxon>Bacteria</taxon>
        <taxon>Candidatus Kerfeldiibacteriota</taxon>
    </lineage>
</organism>
<dbReference type="InterPro" id="IPR000100">
    <property type="entry name" value="RNase_P"/>
</dbReference>
<keyword evidence="5 6" id="KW-0694">RNA-binding</keyword>
<dbReference type="EMBL" id="PEXW01000054">
    <property type="protein sequence ID" value="PIS40614.1"/>
    <property type="molecule type" value="Genomic_DNA"/>
</dbReference>
<keyword evidence="4 6" id="KW-0378">Hydrolase</keyword>
<dbReference type="NCBIfam" id="TIGR00188">
    <property type="entry name" value="rnpA"/>
    <property type="match status" value="1"/>
</dbReference>
<dbReference type="PANTHER" id="PTHR33992:SF1">
    <property type="entry name" value="RIBONUCLEASE P PROTEIN COMPONENT"/>
    <property type="match status" value="1"/>
</dbReference>
<comment type="function">
    <text evidence="6">RNaseP catalyzes the removal of the 5'-leader sequence from pre-tRNA to produce the mature 5'-terminus. It can also cleave other RNA substrates such as 4.5S RNA. The protein component plays an auxiliary but essential role in vivo by binding to the 5'-leader sequence and broadening the substrate specificity of the ribozyme.</text>
</comment>
<dbReference type="GO" id="GO:0030677">
    <property type="term" value="C:ribonuclease P complex"/>
    <property type="evidence" value="ECO:0007669"/>
    <property type="project" value="TreeGrafter"/>
</dbReference>
<keyword evidence="2 6" id="KW-0540">Nuclease</keyword>
<gene>
    <name evidence="6 8" type="primary">rnpA</name>
    <name evidence="8" type="ORF">COT26_02380</name>
</gene>
<dbReference type="GO" id="GO:0042781">
    <property type="term" value="F:3'-tRNA processing endoribonuclease activity"/>
    <property type="evidence" value="ECO:0007669"/>
    <property type="project" value="TreeGrafter"/>
</dbReference>
<evidence type="ECO:0000256" key="6">
    <source>
        <dbReference type="HAMAP-Rule" id="MF_00227"/>
    </source>
</evidence>